<feature type="modified residue" description="4-aspartylphosphate" evidence="9">
    <location>
        <position position="750"/>
    </location>
</feature>
<evidence type="ECO:0000256" key="7">
    <source>
        <dbReference type="ARBA" id="ARBA00022840"/>
    </source>
</evidence>
<accession>A0A3A8NW24</accession>
<dbReference type="PROSITE" id="PS50109">
    <property type="entry name" value="HIS_KIN"/>
    <property type="match status" value="2"/>
</dbReference>
<evidence type="ECO:0000256" key="4">
    <source>
        <dbReference type="ARBA" id="ARBA00022679"/>
    </source>
</evidence>
<keyword evidence="15" id="KW-1185">Reference proteome</keyword>
<dbReference type="FunFam" id="1.10.287.130:FF:000045">
    <property type="entry name" value="Two-component system sensor histidine kinase/response regulator"/>
    <property type="match status" value="1"/>
</dbReference>
<feature type="domain" description="Histidine kinase" evidence="12">
    <location>
        <begin position="417"/>
        <end position="635"/>
    </location>
</feature>
<comment type="catalytic activity">
    <reaction evidence="1">
        <text>ATP + protein L-histidine = ADP + protein N-phospho-L-histidine.</text>
        <dbReference type="EC" id="2.7.13.3"/>
    </reaction>
</comment>
<proteinExistence type="predicted"/>
<dbReference type="FunFam" id="3.30.565.10:FF:000037">
    <property type="entry name" value="Hybrid sensor histidine kinase/response regulator"/>
    <property type="match status" value="1"/>
</dbReference>
<evidence type="ECO:0000256" key="3">
    <source>
        <dbReference type="ARBA" id="ARBA00022553"/>
    </source>
</evidence>
<dbReference type="GO" id="GO:0000155">
    <property type="term" value="F:phosphorelay sensor kinase activity"/>
    <property type="evidence" value="ECO:0007669"/>
    <property type="project" value="InterPro"/>
</dbReference>
<dbReference type="InterPro" id="IPR036097">
    <property type="entry name" value="HisK_dim/P_sf"/>
</dbReference>
<evidence type="ECO:0000256" key="8">
    <source>
        <dbReference type="ARBA" id="ARBA00023012"/>
    </source>
</evidence>
<evidence type="ECO:0000313" key="15">
    <source>
        <dbReference type="Proteomes" id="UP000273405"/>
    </source>
</evidence>
<dbReference type="InterPro" id="IPR029016">
    <property type="entry name" value="GAF-like_dom_sf"/>
</dbReference>
<evidence type="ECO:0000259" key="12">
    <source>
        <dbReference type="PROSITE" id="PS50109"/>
    </source>
</evidence>
<dbReference type="PANTHER" id="PTHR43547">
    <property type="entry name" value="TWO-COMPONENT HISTIDINE KINASE"/>
    <property type="match status" value="1"/>
</dbReference>
<dbReference type="SMART" id="SM00387">
    <property type="entry name" value="HATPase_c"/>
    <property type="match status" value="2"/>
</dbReference>
<dbReference type="CDD" id="cd00075">
    <property type="entry name" value="HATPase"/>
    <property type="match status" value="1"/>
</dbReference>
<evidence type="ECO:0000256" key="11">
    <source>
        <dbReference type="SAM" id="MobiDB-lite"/>
    </source>
</evidence>
<dbReference type="SUPFAM" id="SSF47384">
    <property type="entry name" value="Homodimeric domain of signal transducing histidine kinase"/>
    <property type="match status" value="2"/>
</dbReference>
<dbReference type="InterPro" id="IPR011006">
    <property type="entry name" value="CheY-like_superfamily"/>
</dbReference>
<comment type="caution">
    <text evidence="14">The sequence shown here is derived from an EMBL/GenBank/DDBJ whole genome shotgun (WGS) entry which is preliminary data.</text>
</comment>
<keyword evidence="6" id="KW-0418">Kinase</keyword>
<dbReference type="SUPFAM" id="SSF52172">
    <property type="entry name" value="CheY-like"/>
    <property type="match status" value="1"/>
</dbReference>
<keyword evidence="7" id="KW-0067">ATP-binding</keyword>
<evidence type="ECO:0000256" key="9">
    <source>
        <dbReference type="PROSITE-ProRule" id="PRU00169"/>
    </source>
</evidence>
<dbReference type="InterPro" id="IPR004358">
    <property type="entry name" value="Sig_transdc_His_kin-like_C"/>
</dbReference>
<feature type="domain" description="Histidine kinase" evidence="12">
    <location>
        <begin position="975"/>
        <end position="1195"/>
    </location>
</feature>
<dbReference type="SMART" id="SM00448">
    <property type="entry name" value="REC"/>
    <property type="match status" value="1"/>
</dbReference>
<dbReference type="Gene3D" id="3.30.565.10">
    <property type="entry name" value="Histidine kinase-like ATPase, C-terminal domain"/>
    <property type="match status" value="2"/>
</dbReference>
<dbReference type="InterPro" id="IPR001789">
    <property type="entry name" value="Sig_transdc_resp-reg_receiver"/>
</dbReference>
<dbReference type="InterPro" id="IPR036890">
    <property type="entry name" value="HATPase_C_sf"/>
</dbReference>
<dbReference type="PRINTS" id="PR00344">
    <property type="entry name" value="BCTRLSENSOR"/>
</dbReference>
<sequence>MRPRIAWVSRDPDTGLRKGLAPPACSPPWMQVQWDRFLLDASSPHDVFGCLVHLHPGTYISAMGTLPGRLEWLAGGGEMATLIASLDWSGSPLGPIESWPQSLRTTVSLCLASNFPINIIWGDGHNQIYNAGYRVVCGAVHPRAMGESYRITWASAWPVIGEPFERALAGETSYLENQRMFLERNGYPEETFFTFSLSPIRNESGKVVGLFHPVTETTATMLSQRRTRALRDIADRAGQTLVFDEACDLLLATLEQYNFDLPFALLYVTTPGGTEARLRGTCGTPAGGPLAPRCLPLTADAEAGTWPLARAVRSGRAEPVMDLAARFGQVSAGPYPEPLGASFVLPVRAAGVDAPLGFLVIGASQRLPLDDSYRAFVEMLGAAVSAALGNARAYEAERRRAEALSEIDQAKTAFFSNVSHEFRTPLTLMLGPVEDLLSGLRGELSQAARGELEVVHRNALRLLKLVNALLDFSRIEAGRAQATVEPTDLSALTRDVASAFRSAVERAGMRLVVDAEPLGEPVLVDREMWEKIVLNLVSNAFKFTHAGEIRVTLKREDGFAVLSVRDTGIGIPEEELGRVFQRFHRVQEAKGRTHEGSGIGLALVHDLAKLHGGSVEVRSVVDEGSTFFVRVPLGKAYWMEAPVPGGAPRLVAHPVRVEAFVEEALRWLVSPGPVQEDPGSSASPAPVPVPSAAETEQGTRPRILLADDNADMRDYVRRLLERRYRVTAVPNGAEALRSARESRPDLVLSDVMMPVMDGIELLQRLRADESLRTLPVILLSARAGEEATASGLELGADDYLTKPFAARELMARVQAQLTMAAMRLRAAEQEEHAKHLSQQQRWLEAVLNRLPTPTLLVDPDSRQFTFANHAAHQLADGQFPSTLDATEHGQAFRLTDDAGSPLDLERALDVPVRDLEAVGHSPAGRLHLVMDSDVVPAVGQQPSRTILTLRDISRLKQAEQELKMLLGSRDEFLSIASHELKTPITSLRMQLQLAERGVKPEENRAPSPERLAKTLRVSLIQVDRLTSLVDDLLDVARIRTGTLDLSFQEVDFVQLTSDIVERLSGQIAHAGCRVRLDVPFVLVGVWDGQRLEQVLTNLVCNALKYAPGSALEVRLAEEGDFVRLEVCDRGPGVPEAQRETIFDRFDRGIASRNTGGLGLGLFISKQIVVGHGGRISVEEGPQGGASFVVVLPRDASDAQPHLKATALEGRA</sequence>
<dbReference type="SUPFAM" id="SSF55874">
    <property type="entry name" value="ATPase domain of HSP90 chaperone/DNA topoisomerase II/histidine kinase"/>
    <property type="match status" value="2"/>
</dbReference>
<dbReference type="Gene3D" id="3.30.450.20">
    <property type="entry name" value="PAS domain"/>
    <property type="match status" value="2"/>
</dbReference>
<dbReference type="PANTHER" id="PTHR43547:SF2">
    <property type="entry name" value="HYBRID SIGNAL TRANSDUCTION HISTIDINE KINASE C"/>
    <property type="match status" value="1"/>
</dbReference>
<organism evidence="14 15">
    <name type="scientific">Corallococcus sicarius</name>
    <dbReference type="NCBI Taxonomy" id="2316726"/>
    <lineage>
        <taxon>Bacteria</taxon>
        <taxon>Pseudomonadati</taxon>
        <taxon>Myxococcota</taxon>
        <taxon>Myxococcia</taxon>
        <taxon>Myxococcales</taxon>
        <taxon>Cystobacterineae</taxon>
        <taxon>Myxococcaceae</taxon>
        <taxon>Corallococcus</taxon>
    </lineage>
</organism>
<dbReference type="PROSITE" id="PS50110">
    <property type="entry name" value="RESPONSE_REGULATORY"/>
    <property type="match status" value="1"/>
</dbReference>
<keyword evidence="3 9" id="KW-0597">Phosphoprotein</keyword>
<evidence type="ECO:0000256" key="2">
    <source>
        <dbReference type="ARBA" id="ARBA00012438"/>
    </source>
</evidence>
<dbReference type="Pfam" id="PF00512">
    <property type="entry name" value="HisKA"/>
    <property type="match status" value="2"/>
</dbReference>
<dbReference type="Proteomes" id="UP000273405">
    <property type="component" value="Unassembled WGS sequence"/>
</dbReference>
<keyword evidence="5" id="KW-0547">Nucleotide-binding</keyword>
<dbReference type="Pfam" id="PF00072">
    <property type="entry name" value="Response_reg"/>
    <property type="match status" value="1"/>
</dbReference>
<dbReference type="EMBL" id="RAWG01000037">
    <property type="protein sequence ID" value="RKH45325.1"/>
    <property type="molecule type" value="Genomic_DNA"/>
</dbReference>
<dbReference type="SMART" id="SM00388">
    <property type="entry name" value="HisKA"/>
    <property type="match status" value="2"/>
</dbReference>
<dbReference type="Gene3D" id="3.30.450.40">
    <property type="match status" value="1"/>
</dbReference>
<dbReference type="Gene3D" id="3.40.50.2300">
    <property type="match status" value="1"/>
</dbReference>
<dbReference type="Gene3D" id="1.10.287.130">
    <property type="match status" value="2"/>
</dbReference>
<dbReference type="InterPro" id="IPR003594">
    <property type="entry name" value="HATPase_dom"/>
</dbReference>
<keyword evidence="8" id="KW-0902">Two-component regulatory system</keyword>
<dbReference type="InterPro" id="IPR003661">
    <property type="entry name" value="HisK_dim/P_dom"/>
</dbReference>
<gene>
    <name evidence="14" type="ORF">D7X12_08295</name>
</gene>
<name>A0A3A8NW24_9BACT</name>
<protein>
    <recommendedName>
        <fullName evidence="2">histidine kinase</fullName>
        <ecNumber evidence="2">2.7.13.3</ecNumber>
    </recommendedName>
</protein>
<evidence type="ECO:0000256" key="5">
    <source>
        <dbReference type="ARBA" id="ARBA00022741"/>
    </source>
</evidence>
<feature type="coiled-coil region" evidence="10">
    <location>
        <begin position="810"/>
        <end position="839"/>
    </location>
</feature>
<evidence type="ECO:0000256" key="6">
    <source>
        <dbReference type="ARBA" id="ARBA00022777"/>
    </source>
</evidence>
<dbReference type="EC" id="2.7.13.3" evidence="2"/>
<reference evidence="15" key="1">
    <citation type="submission" date="2018-09" db="EMBL/GenBank/DDBJ databases">
        <authorList>
            <person name="Livingstone P.G."/>
            <person name="Whitworth D.E."/>
        </authorList>
    </citation>
    <scope>NUCLEOTIDE SEQUENCE [LARGE SCALE GENOMIC DNA]</scope>
    <source>
        <strain evidence="15">CA040B</strain>
    </source>
</reference>
<evidence type="ECO:0000256" key="1">
    <source>
        <dbReference type="ARBA" id="ARBA00000085"/>
    </source>
</evidence>
<keyword evidence="10" id="KW-0175">Coiled coil</keyword>
<dbReference type="CDD" id="cd16922">
    <property type="entry name" value="HATPase_EvgS-ArcB-TorS-like"/>
    <property type="match status" value="1"/>
</dbReference>
<dbReference type="CDD" id="cd00082">
    <property type="entry name" value="HisKA"/>
    <property type="match status" value="2"/>
</dbReference>
<dbReference type="SUPFAM" id="SSF55781">
    <property type="entry name" value="GAF domain-like"/>
    <property type="match status" value="1"/>
</dbReference>
<evidence type="ECO:0000256" key="10">
    <source>
        <dbReference type="SAM" id="Coils"/>
    </source>
</evidence>
<feature type="region of interest" description="Disordered" evidence="11">
    <location>
        <begin position="672"/>
        <end position="699"/>
    </location>
</feature>
<dbReference type="Pfam" id="PF02518">
    <property type="entry name" value="HATPase_c"/>
    <property type="match status" value="2"/>
</dbReference>
<dbReference type="CDD" id="cd17574">
    <property type="entry name" value="REC_OmpR"/>
    <property type="match status" value="1"/>
</dbReference>
<keyword evidence="4" id="KW-0808">Transferase</keyword>
<evidence type="ECO:0000259" key="13">
    <source>
        <dbReference type="PROSITE" id="PS50110"/>
    </source>
</evidence>
<evidence type="ECO:0000313" key="14">
    <source>
        <dbReference type="EMBL" id="RKH45325.1"/>
    </source>
</evidence>
<feature type="domain" description="Response regulatory" evidence="13">
    <location>
        <begin position="702"/>
        <end position="817"/>
    </location>
</feature>
<dbReference type="GO" id="GO:0005524">
    <property type="term" value="F:ATP binding"/>
    <property type="evidence" value="ECO:0007669"/>
    <property type="project" value="UniProtKB-KW"/>
</dbReference>
<dbReference type="InterPro" id="IPR005467">
    <property type="entry name" value="His_kinase_dom"/>
</dbReference>
<dbReference type="AlphaFoldDB" id="A0A3A8NW24"/>